<dbReference type="PATRIC" id="fig|69.6.peg.334"/>
<reference evidence="2 3" key="1">
    <citation type="submission" date="2015-11" db="EMBL/GenBank/DDBJ databases">
        <title>Genome sequences of Lysobacter enzymogenes strain C3 and Lysobacter antibioticus ATCC 29479.</title>
        <authorList>
            <person name="Kobayashi D.Y."/>
        </authorList>
    </citation>
    <scope>NUCLEOTIDE SEQUENCE [LARGE SCALE GENOMIC DNA]</scope>
    <source>
        <strain evidence="2 3">C3</strain>
    </source>
</reference>
<feature type="region of interest" description="Disordered" evidence="1">
    <location>
        <begin position="27"/>
        <end position="53"/>
    </location>
</feature>
<name>A0A0S2DB62_LYSEN</name>
<dbReference type="KEGG" id="lez:GLE_0337"/>
<evidence type="ECO:0000313" key="2">
    <source>
        <dbReference type="EMBL" id="ALN55695.1"/>
    </source>
</evidence>
<gene>
    <name evidence="2" type="ORF">GLE_0337</name>
</gene>
<dbReference type="AlphaFoldDB" id="A0A0S2DB62"/>
<dbReference type="OrthoDB" id="9814654at2"/>
<protein>
    <submittedName>
        <fullName evidence="2">Uncharacterized protein</fullName>
    </submittedName>
</protein>
<accession>A0A0S2DB62</accession>
<dbReference type="Gene3D" id="3.30.70.790">
    <property type="entry name" value="UreE, C-terminal domain"/>
    <property type="match status" value="1"/>
</dbReference>
<organism evidence="2 3">
    <name type="scientific">Lysobacter enzymogenes</name>
    <dbReference type="NCBI Taxonomy" id="69"/>
    <lineage>
        <taxon>Bacteria</taxon>
        <taxon>Pseudomonadati</taxon>
        <taxon>Pseudomonadota</taxon>
        <taxon>Gammaproteobacteria</taxon>
        <taxon>Lysobacterales</taxon>
        <taxon>Lysobacteraceae</taxon>
        <taxon>Lysobacter</taxon>
    </lineage>
</organism>
<sequence length="288" mass="31638">MQTVHHAADPADAQRVRDALEREGIRVFVSRDAPQAGAGPLPPGGPARVDVADEDAARARAIVQAWQAAEAPRGDNDAPAHDHDGDPDDAANARAPGRNGFGRGELVFALIAGAALGALVAATALHPHEARQDEVRQDVDYDRDGVADERAVYRGQRLLRMESDRNSDGRVDAVTYFDANGLPTSGEEDQDFDGVRETRARYDQRLPILYSADYDGDGVPEWRQNFRRGVVQNLEWLDRQGRVVKRDEYVGGRLRRGQIDRDGDGKLDTARVYDDRGEVLSSEPLPAR</sequence>
<dbReference type="STRING" id="69.GLE_0337"/>
<feature type="compositionally biased region" description="Basic and acidic residues" evidence="1">
    <location>
        <begin position="72"/>
        <end position="84"/>
    </location>
</feature>
<feature type="region of interest" description="Disordered" evidence="1">
    <location>
        <begin position="68"/>
        <end position="97"/>
    </location>
</feature>
<dbReference type="Pfam" id="PF09413">
    <property type="entry name" value="DUF2007"/>
    <property type="match status" value="1"/>
</dbReference>
<evidence type="ECO:0000313" key="3">
    <source>
        <dbReference type="Proteomes" id="UP000061569"/>
    </source>
</evidence>
<dbReference type="InterPro" id="IPR018551">
    <property type="entry name" value="DUF2007"/>
</dbReference>
<evidence type="ECO:0000256" key="1">
    <source>
        <dbReference type="SAM" id="MobiDB-lite"/>
    </source>
</evidence>
<proteinExistence type="predicted"/>
<dbReference type="EMBL" id="CP013140">
    <property type="protein sequence ID" value="ALN55695.1"/>
    <property type="molecule type" value="Genomic_DNA"/>
</dbReference>
<dbReference type="Proteomes" id="UP000061569">
    <property type="component" value="Chromosome"/>
</dbReference>